<evidence type="ECO:0000313" key="3">
    <source>
        <dbReference type="EMBL" id="KAF2837523.1"/>
    </source>
</evidence>
<dbReference type="GO" id="GO:0004497">
    <property type="term" value="F:monooxygenase activity"/>
    <property type="evidence" value="ECO:0007669"/>
    <property type="project" value="InterPro"/>
</dbReference>
<gene>
    <name evidence="3" type="ORF">M501DRAFT_995471</name>
</gene>
<dbReference type="InterPro" id="IPR002401">
    <property type="entry name" value="Cyt_P450_E_grp-I"/>
</dbReference>
<keyword evidence="1" id="KW-0479">Metal-binding</keyword>
<comment type="cofactor">
    <cofactor evidence="1">
        <name>heme</name>
        <dbReference type="ChEBI" id="CHEBI:30413"/>
    </cofactor>
</comment>
<evidence type="ECO:0000313" key="4">
    <source>
        <dbReference type="Proteomes" id="UP000799429"/>
    </source>
</evidence>
<dbReference type="InterPro" id="IPR050121">
    <property type="entry name" value="Cytochrome_P450_monoxygenase"/>
</dbReference>
<dbReference type="Proteomes" id="UP000799429">
    <property type="component" value="Unassembled WGS sequence"/>
</dbReference>
<feature type="binding site" description="axial binding residue" evidence="1">
    <location>
        <position position="490"/>
    </location>
    <ligand>
        <name>heme</name>
        <dbReference type="ChEBI" id="CHEBI:30413"/>
    </ligand>
    <ligandPart>
        <name>Fe</name>
        <dbReference type="ChEBI" id="CHEBI:18248"/>
    </ligandPart>
</feature>
<feature type="transmembrane region" description="Helical" evidence="2">
    <location>
        <begin position="31"/>
        <end position="53"/>
    </location>
</feature>
<dbReference type="GO" id="GO:0005506">
    <property type="term" value="F:iron ion binding"/>
    <property type="evidence" value="ECO:0007669"/>
    <property type="project" value="InterPro"/>
</dbReference>
<keyword evidence="1" id="KW-0408">Iron</keyword>
<keyword evidence="2" id="KW-0812">Transmembrane</keyword>
<name>A0A9P4VNA3_9PEZI</name>
<comment type="caution">
    <text evidence="3">The sequence shown here is derived from an EMBL/GenBank/DDBJ whole genome shotgun (WGS) entry which is preliminary data.</text>
</comment>
<dbReference type="PRINTS" id="PR00463">
    <property type="entry name" value="EP450I"/>
</dbReference>
<dbReference type="Gene3D" id="1.10.630.10">
    <property type="entry name" value="Cytochrome P450"/>
    <property type="match status" value="1"/>
</dbReference>
<dbReference type="EMBL" id="MU006099">
    <property type="protein sequence ID" value="KAF2837523.1"/>
    <property type="molecule type" value="Genomic_DNA"/>
</dbReference>
<evidence type="ECO:0000256" key="2">
    <source>
        <dbReference type="SAM" id="Phobius"/>
    </source>
</evidence>
<dbReference type="GO" id="GO:0020037">
    <property type="term" value="F:heme binding"/>
    <property type="evidence" value="ECO:0007669"/>
    <property type="project" value="InterPro"/>
</dbReference>
<keyword evidence="2" id="KW-0472">Membrane</keyword>
<dbReference type="GO" id="GO:0016705">
    <property type="term" value="F:oxidoreductase activity, acting on paired donors, with incorporation or reduction of molecular oxygen"/>
    <property type="evidence" value="ECO:0007669"/>
    <property type="project" value="InterPro"/>
</dbReference>
<organism evidence="3 4">
    <name type="scientific">Patellaria atrata CBS 101060</name>
    <dbReference type="NCBI Taxonomy" id="1346257"/>
    <lineage>
        <taxon>Eukaryota</taxon>
        <taxon>Fungi</taxon>
        <taxon>Dikarya</taxon>
        <taxon>Ascomycota</taxon>
        <taxon>Pezizomycotina</taxon>
        <taxon>Dothideomycetes</taxon>
        <taxon>Dothideomycetes incertae sedis</taxon>
        <taxon>Patellariales</taxon>
        <taxon>Patellariaceae</taxon>
        <taxon>Patellaria</taxon>
    </lineage>
</organism>
<proteinExistence type="predicted"/>
<keyword evidence="1" id="KW-0349">Heme</keyword>
<reference evidence="3" key="1">
    <citation type="journal article" date="2020" name="Stud. Mycol.">
        <title>101 Dothideomycetes genomes: a test case for predicting lifestyles and emergence of pathogens.</title>
        <authorList>
            <person name="Haridas S."/>
            <person name="Albert R."/>
            <person name="Binder M."/>
            <person name="Bloem J."/>
            <person name="Labutti K."/>
            <person name="Salamov A."/>
            <person name="Andreopoulos B."/>
            <person name="Baker S."/>
            <person name="Barry K."/>
            <person name="Bills G."/>
            <person name="Bluhm B."/>
            <person name="Cannon C."/>
            <person name="Castanera R."/>
            <person name="Culley D."/>
            <person name="Daum C."/>
            <person name="Ezra D."/>
            <person name="Gonzalez J."/>
            <person name="Henrissat B."/>
            <person name="Kuo A."/>
            <person name="Liang C."/>
            <person name="Lipzen A."/>
            <person name="Lutzoni F."/>
            <person name="Magnuson J."/>
            <person name="Mondo S."/>
            <person name="Nolan M."/>
            <person name="Ohm R."/>
            <person name="Pangilinan J."/>
            <person name="Park H.-J."/>
            <person name="Ramirez L."/>
            <person name="Alfaro M."/>
            <person name="Sun H."/>
            <person name="Tritt A."/>
            <person name="Yoshinaga Y."/>
            <person name="Zwiers L.-H."/>
            <person name="Turgeon B."/>
            <person name="Goodwin S."/>
            <person name="Spatafora J."/>
            <person name="Crous P."/>
            <person name="Grigoriev I."/>
        </authorList>
    </citation>
    <scope>NUCLEOTIDE SEQUENCE</scope>
    <source>
        <strain evidence="3">CBS 101060</strain>
    </source>
</reference>
<dbReference type="InterPro" id="IPR001128">
    <property type="entry name" value="Cyt_P450"/>
</dbReference>
<sequence>MGIPHPLFLFIAAATSNLIPRLTSVKLSLWSYFWVAAGFYSIQVVVFGFYHVILWPKFLSPLRHIPGPKDGNFFMGQFTTIIREPSGEPLRRWTREIPHEGLIKYTHVFNSERVAPVSPKALSEVLVTKNYEFVKPERLRKGLGRILGVGVLVAEGDEHKRQRKLLAPAFAFRHIKNLYPLFWRKTQECVRQMQFALPSDRVIDIGDWASRITLDIIGLAGVGQDFNSISDPSNALNQTYRKIFGQPRMTLAFQLAGFFLPQWFLRALPVQRNRDFKEAIATIKKTARELIAARRDRFAQQKNEKGNDPEAEKELDVLSVAMKSGGFSDEDLVNQLMTFLAAGHETTSSAMQWAVHLLCRHPKIQTKLREELRAALPDIRDPNASITSTDIDRLAYLQAVCSETLRLIPPVAVTIRIAAKDTSIVEQFIPKGTTIVLSPWTVNTSPQLWDDPMTFKPERWLSSMNPTKAANGGADSNFAFMTFLHGPRSCIGGTLARSEFAVILAGWVLAFEMALEKPCEPDEMVEIQRGAITAKPRGGSKVVLTPVKR</sequence>
<dbReference type="SUPFAM" id="SSF48264">
    <property type="entry name" value="Cytochrome P450"/>
    <property type="match status" value="1"/>
</dbReference>
<protein>
    <submittedName>
        <fullName evidence="3">Cytochrome P450</fullName>
    </submittedName>
</protein>
<dbReference type="FunFam" id="1.10.630.10:FF:000051">
    <property type="entry name" value="Cytochrome P450 monooxygenase (Fum15)"/>
    <property type="match status" value="1"/>
</dbReference>
<evidence type="ECO:0000256" key="1">
    <source>
        <dbReference type="PIRSR" id="PIRSR602401-1"/>
    </source>
</evidence>
<keyword evidence="2" id="KW-1133">Transmembrane helix</keyword>
<accession>A0A9P4VNA3</accession>
<dbReference type="PRINTS" id="PR00385">
    <property type="entry name" value="P450"/>
</dbReference>
<dbReference type="PANTHER" id="PTHR24305:SF227">
    <property type="entry name" value="P450, PUTATIVE (EUROFUNG)-RELATED"/>
    <property type="match status" value="1"/>
</dbReference>
<keyword evidence="4" id="KW-1185">Reference proteome</keyword>
<dbReference type="InterPro" id="IPR036396">
    <property type="entry name" value="Cyt_P450_sf"/>
</dbReference>
<dbReference type="PANTHER" id="PTHR24305">
    <property type="entry name" value="CYTOCHROME P450"/>
    <property type="match status" value="1"/>
</dbReference>
<dbReference type="OrthoDB" id="1470350at2759"/>
<dbReference type="Pfam" id="PF00067">
    <property type="entry name" value="p450"/>
    <property type="match status" value="1"/>
</dbReference>
<dbReference type="AlphaFoldDB" id="A0A9P4VNA3"/>
<dbReference type="CDD" id="cd11069">
    <property type="entry name" value="CYP_FUM15-like"/>
    <property type="match status" value="1"/>
</dbReference>